<feature type="domain" description="ABC transmembrane type-1" evidence="8">
    <location>
        <begin position="60"/>
        <end position="240"/>
    </location>
</feature>
<dbReference type="InterPro" id="IPR000515">
    <property type="entry name" value="MetI-like"/>
</dbReference>
<dbReference type="EMBL" id="FQXI01000012">
    <property type="protein sequence ID" value="SHH52846.1"/>
    <property type="molecule type" value="Genomic_DNA"/>
</dbReference>
<comment type="similarity">
    <text evidence="7">Belongs to the binding-protein-dependent transport system permease family.</text>
</comment>
<dbReference type="Gene3D" id="1.10.3720.10">
    <property type="entry name" value="MetI-like"/>
    <property type="match status" value="1"/>
</dbReference>
<evidence type="ECO:0000313" key="9">
    <source>
        <dbReference type="EMBL" id="SHH52846.1"/>
    </source>
</evidence>
<dbReference type="GO" id="GO:0055085">
    <property type="term" value="P:transmembrane transport"/>
    <property type="evidence" value="ECO:0007669"/>
    <property type="project" value="InterPro"/>
</dbReference>
<dbReference type="Pfam" id="PF00528">
    <property type="entry name" value="BPD_transp_1"/>
    <property type="match status" value="1"/>
</dbReference>
<dbReference type="SUPFAM" id="SSF161098">
    <property type="entry name" value="MetI-like"/>
    <property type="match status" value="1"/>
</dbReference>
<evidence type="ECO:0000256" key="3">
    <source>
        <dbReference type="ARBA" id="ARBA00022475"/>
    </source>
</evidence>
<dbReference type="Proteomes" id="UP000184032">
    <property type="component" value="Unassembled WGS sequence"/>
</dbReference>
<evidence type="ECO:0000259" key="8">
    <source>
        <dbReference type="PROSITE" id="PS50928"/>
    </source>
</evidence>
<proteinExistence type="inferred from homology"/>
<sequence length="259" mass="29115">MFYHKHKKIILPLIILPFIFIIWEMSVVIFNIPQYLLPKPSFLAEYMAKLFSSGTIVPHILITLKEILLGTLIGVLLGLVLGYIMAKIRIIEKLIMPLVVILQTAPKISLAPLFILWLGLGIESKIVLVVLVVMFPVMINEVLAIRTIDKNVYDLMSVLKSNKIQVFFYIELPYSFEMLISGIKLAMTQAVTGAVIGEMIGAKAGLGYLLTLGSETYDISMILSSVIILSFIGLFLYEIFNILENKVLYWKATDINTTN</sequence>
<reference evidence="9 10" key="1">
    <citation type="submission" date="2016-11" db="EMBL/GenBank/DDBJ databases">
        <authorList>
            <person name="Jaros S."/>
            <person name="Januszkiewicz K."/>
            <person name="Wedrychowicz H."/>
        </authorList>
    </citation>
    <scope>NUCLEOTIDE SEQUENCE [LARGE SCALE GENOMIC DNA]</scope>
    <source>
        <strain evidence="9 10">DSM 21120</strain>
    </source>
</reference>
<evidence type="ECO:0000256" key="4">
    <source>
        <dbReference type="ARBA" id="ARBA00022692"/>
    </source>
</evidence>
<keyword evidence="5 7" id="KW-1133">Transmembrane helix</keyword>
<accession>A0A1M5TQH1</accession>
<dbReference type="InterPro" id="IPR035906">
    <property type="entry name" value="MetI-like_sf"/>
</dbReference>
<name>A0A1M5TQH1_9FIRM</name>
<feature type="transmembrane region" description="Helical" evidence="7">
    <location>
        <begin position="219"/>
        <end position="240"/>
    </location>
</feature>
<evidence type="ECO:0000256" key="7">
    <source>
        <dbReference type="RuleBase" id="RU363032"/>
    </source>
</evidence>
<evidence type="ECO:0000256" key="2">
    <source>
        <dbReference type="ARBA" id="ARBA00022448"/>
    </source>
</evidence>
<protein>
    <submittedName>
        <fullName evidence="9">NitT/TauT family transport system permease protein</fullName>
    </submittedName>
</protein>
<keyword evidence="3" id="KW-1003">Cell membrane</keyword>
<organism evidence="9 10">
    <name type="scientific">Anaerosphaera aminiphila DSM 21120</name>
    <dbReference type="NCBI Taxonomy" id="1120995"/>
    <lineage>
        <taxon>Bacteria</taxon>
        <taxon>Bacillati</taxon>
        <taxon>Bacillota</taxon>
        <taxon>Tissierellia</taxon>
        <taxon>Tissierellales</taxon>
        <taxon>Peptoniphilaceae</taxon>
        <taxon>Anaerosphaera</taxon>
    </lineage>
</organism>
<evidence type="ECO:0000313" key="10">
    <source>
        <dbReference type="Proteomes" id="UP000184032"/>
    </source>
</evidence>
<dbReference type="STRING" id="1120995.SAMN02745245_01525"/>
<gene>
    <name evidence="9" type="ORF">SAMN02745245_01525</name>
</gene>
<comment type="subcellular location">
    <subcellularLocation>
        <location evidence="1 7">Cell membrane</location>
        <topology evidence="1 7">Multi-pass membrane protein</topology>
    </subcellularLocation>
</comment>
<keyword evidence="2 7" id="KW-0813">Transport</keyword>
<evidence type="ECO:0000256" key="6">
    <source>
        <dbReference type="ARBA" id="ARBA00023136"/>
    </source>
</evidence>
<dbReference type="OrthoDB" id="9804353at2"/>
<evidence type="ECO:0000256" key="5">
    <source>
        <dbReference type="ARBA" id="ARBA00022989"/>
    </source>
</evidence>
<feature type="transmembrane region" description="Helical" evidence="7">
    <location>
        <begin position="9"/>
        <end position="32"/>
    </location>
</feature>
<dbReference type="CDD" id="cd06261">
    <property type="entry name" value="TM_PBP2"/>
    <property type="match status" value="1"/>
</dbReference>
<feature type="transmembrane region" description="Helical" evidence="7">
    <location>
        <begin position="166"/>
        <end position="187"/>
    </location>
</feature>
<feature type="transmembrane region" description="Helical" evidence="7">
    <location>
        <begin position="67"/>
        <end position="86"/>
    </location>
</feature>
<feature type="transmembrane region" description="Helical" evidence="7">
    <location>
        <begin position="98"/>
        <end position="120"/>
    </location>
</feature>
<keyword evidence="6 7" id="KW-0472">Membrane</keyword>
<keyword evidence="4 7" id="KW-0812">Transmembrane</keyword>
<dbReference type="AlphaFoldDB" id="A0A1M5TQH1"/>
<dbReference type="GO" id="GO:0005886">
    <property type="term" value="C:plasma membrane"/>
    <property type="evidence" value="ECO:0007669"/>
    <property type="project" value="UniProtKB-SubCell"/>
</dbReference>
<dbReference type="PANTHER" id="PTHR30151:SF20">
    <property type="entry name" value="ABC TRANSPORTER PERMEASE PROTEIN HI_0355-RELATED"/>
    <property type="match status" value="1"/>
</dbReference>
<keyword evidence="10" id="KW-1185">Reference proteome</keyword>
<dbReference type="PROSITE" id="PS50928">
    <property type="entry name" value="ABC_TM1"/>
    <property type="match status" value="1"/>
</dbReference>
<evidence type="ECO:0000256" key="1">
    <source>
        <dbReference type="ARBA" id="ARBA00004651"/>
    </source>
</evidence>
<dbReference type="PANTHER" id="PTHR30151">
    <property type="entry name" value="ALKANE SULFONATE ABC TRANSPORTER-RELATED, MEMBRANE SUBUNIT"/>
    <property type="match status" value="1"/>
</dbReference>
<feature type="transmembrane region" description="Helical" evidence="7">
    <location>
        <begin position="126"/>
        <end position="145"/>
    </location>
</feature>